<evidence type="ECO:0000256" key="4">
    <source>
        <dbReference type="ARBA" id="ARBA00022553"/>
    </source>
</evidence>
<feature type="domain" description="Histidine kinase" evidence="11">
    <location>
        <begin position="305"/>
        <end position="518"/>
    </location>
</feature>
<evidence type="ECO:0000256" key="9">
    <source>
        <dbReference type="ARBA" id="ARBA00023012"/>
    </source>
</evidence>
<dbReference type="InterPro" id="IPR036097">
    <property type="entry name" value="HisK_dim/P_sf"/>
</dbReference>
<dbReference type="Pfam" id="PF00512">
    <property type="entry name" value="HisKA"/>
    <property type="match status" value="1"/>
</dbReference>
<keyword evidence="4" id="KW-0597">Phosphoprotein</keyword>
<dbReference type="PANTHER" id="PTHR43304:SF1">
    <property type="entry name" value="PAC DOMAIN-CONTAINING PROTEIN"/>
    <property type="match status" value="1"/>
</dbReference>
<dbReference type="InterPro" id="IPR036890">
    <property type="entry name" value="HATPase_C_sf"/>
</dbReference>
<dbReference type="PRINTS" id="PR00344">
    <property type="entry name" value="BCTRLSENSOR"/>
</dbReference>
<dbReference type="AlphaFoldDB" id="A0A558ACT3"/>
<dbReference type="Pfam" id="PF05227">
    <property type="entry name" value="CHASE3"/>
    <property type="match status" value="1"/>
</dbReference>
<gene>
    <name evidence="13" type="ORF">FNH06_14975</name>
</gene>
<keyword evidence="14" id="KW-1185">Reference proteome</keyword>
<reference evidence="13 14" key="1">
    <citation type="submission" date="2019-07" db="EMBL/GenBank/DDBJ databases">
        <title>New species of Amycolatopsis and Streptomyces.</title>
        <authorList>
            <person name="Duangmal K."/>
            <person name="Teo W.F.A."/>
            <person name="Lipun K."/>
        </authorList>
    </citation>
    <scope>NUCLEOTIDE SEQUENCE [LARGE SCALE GENOMIC DNA]</scope>
    <source>
        <strain evidence="13 14">JCM 30562</strain>
    </source>
</reference>
<evidence type="ECO:0000313" key="13">
    <source>
        <dbReference type="EMBL" id="TVT22079.1"/>
    </source>
</evidence>
<dbReference type="InterPro" id="IPR052162">
    <property type="entry name" value="Sensor_kinase/Photoreceptor"/>
</dbReference>
<keyword evidence="5" id="KW-0808">Transferase</keyword>
<keyword evidence="9" id="KW-0902">Two-component regulatory system</keyword>
<dbReference type="InterPro" id="IPR004358">
    <property type="entry name" value="Sig_transdc_His_kin-like_C"/>
</dbReference>
<dbReference type="Gene3D" id="6.10.340.10">
    <property type="match status" value="1"/>
</dbReference>
<evidence type="ECO:0000256" key="7">
    <source>
        <dbReference type="ARBA" id="ARBA00022777"/>
    </source>
</evidence>
<dbReference type="EMBL" id="VJZA01000021">
    <property type="protein sequence ID" value="TVT22079.1"/>
    <property type="molecule type" value="Genomic_DNA"/>
</dbReference>
<dbReference type="SMART" id="SM00387">
    <property type="entry name" value="HATPase_c"/>
    <property type="match status" value="1"/>
</dbReference>
<comment type="subcellular location">
    <subcellularLocation>
        <location evidence="2">Cell membrane</location>
    </subcellularLocation>
</comment>
<evidence type="ECO:0000256" key="10">
    <source>
        <dbReference type="SAM" id="Phobius"/>
    </source>
</evidence>
<sequence>MQAPAPPPPVSGRRAERAERWPLRRTIGVGVGVVALFSVLAVVVGLITLTSLSGARSRVVNQVDPAIQQSLRLESALIDQETGVRGYGLAAQEDFLQPYTDGLAAQQDAAGRLGGLLTGLPEAAAGLREVLARAENWRSGYAEPTIELVASSGRPAAGTDLDRGKAAFDSVRSAVTTLQDELGAARQAGTATLNRTATVLYVVCALIAVAFLLIVLALAFGLRTAAIAPLSRLAAEVRKVADGDFAHPVAQSGPKEVRELGDDVNRMRERILQELSALQAAHGVLDARTQDLERSNAELEQFAYVASHDLQEPLRKVASFCQLLQRRYSGQLDERADQYIGFAVDGAKRMQVLINDLLAFSRVGRIVREPVPVSCEAVVAQARNNLSDAIEQSGATVEVDELPTVLAEVPLLTAVFQNLIGNALKFHGEDPPHVRVTAERDGEFWRFCVQDNGIGIDAEYAERIFVIFQRLHAKSDYPGTGIGLAMCRKIVEHHGGTIWLDTEAESGSRFCFTLPVLTEEKEPDDHPGTA</sequence>
<keyword evidence="7" id="KW-0418">Kinase</keyword>
<evidence type="ECO:0000256" key="5">
    <source>
        <dbReference type="ARBA" id="ARBA00022679"/>
    </source>
</evidence>
<evidence type="ECO:0000313" key="14">
    <source>
        <dbReference type="Proteomes" id="UP000318578"/>
    </source>
</evidence>
<accession>A0A558ACT3</accession>
<comment type="catalytic activity">
    <reaction evidence="1">
        <text>ATP + protein L-histidine = ADP + protein N-phospho-L-histidine.</text>
        <dbReference type="EC" id="2.7.13.3"/>
    </reaction>
</comment>
<evidence type="ECO:0000256" key="2">
    <source>
        <dbReference type="ARBA" id="ARBA00004236"/>
    </source>
</evidence>
<dbReference type="InterPro" id="IPR007891">
    <property type="entry name" value="CHASE3"/>
</dbReference>
<dbReference type="GO" id="GO:0005886">
    <property type="term" value="C:plasma membrane"/>
    <property type="evidence" value="ECO:0007669"/>
    <property type="project" value="UniProtKB-SubCell"/>
</dbReference>
<keyword evidence="10" id="KW-0472">Membrane</keyword>
<dbReference type="SUPFAM" id="SSF55874">
    <property type="entry name" value="ATPase domain of HSP90 chaperone/DNA topoisomerase II/histidine kinase"/>
    <property type="match status" value="1"/>
</dbReference>
<evidence type="ECO:0000256" key="3">
    <source>
        <dbReference type="ARBA" id="ARBA00012438"/>
    </source>
</evidence>
<dbReference type="OrthoDB" id="9808408at2"/>
<feature type="transmembrane region" description="Helical" evidence="10">
    <location>
        <begin position="27"/>
        <end position="49"/>
    </location>
</feature>
<dbReference type="InterPro" id="IPR003660">
    <property type="entry name" value="HAMP_dom"/>
</dbReference>
<dbReference type="SMART" id="SM00304">
    <property type="entry name" value="HAMP"/>
    <property type="match status" value="1"/>
</dbReference>
<organism evidence="13 14">
    <name type="scientific">Amycolatopsis acidiphila</name>
    <dbReference type="NCBI Taxonomy" id="715473"/>
    <lineage>
        <taxon>Bacteria</taxon>
        <taxon>Bacillati</taxon>
        <taxon>Actinomycetota</taxon>
        <taxon>Actinomycetes</taxon>
        <taxon>Pseudonocardiales</taxon>
        <taxon>Pseudonocardiaceae</taxon>
        <taxon>Amycolatopsis</taxon>
    </lineage>
</organism>
<protein>
    <recommendedName>
        <fullName evidence="3">histidine kinase</fullName>
        <ecNumber evidence="3">2.7.13.3</ecNumber>
    </recommendedName>
</protein>
<dbReference type="EC" id="2.7.13.3" evidence="3"/>
<dbReference type="Gene3D" id="3.30.565.10">
    <property type="entry name" value="Histidine kinase-like ATPase, C-terminal domain"/>
    <property type="match status" value="1"/>
</dbReference>
<dbReference type="CDD" id="cd00082">
    <property type="entry name" value="HisKA"/>
    <property type="match status" value="1"/>
</dbReference>
<dbReference type="PROSITE" id="PS50109">
    <property type="entry name" value="HIS_KIN"/>
    <property type="match status" value="1"/>
</dbReference>
<evidence type="ECO:0000256" key="6">
    <source>
        <dbReference type="ARBA" id="ARBA00022692"/>
    </source>
</evidence>
<dbReference type="Gene3D" id="1.10.287.130">
    <property type="match status" value="1"/>
</dbReference>
<dbReference type="SUPFAM" id="SSF47384">
    <property type="entry name" value="Homodimeric domain of signal transducing histidine kinase"/>
    <property type="match status" value="1"/>
</dbReference>
<dbReference type="PROSITE" id="PS50885">
    <property type="entry name" value="HAMP"/>
    <property type="match status" value="1"/>
</dbReference>
<dbReference type="InterPro" id="IPR003594">
    <property type="entry name" value="HATPase_dom"/>
</dbReference>
<dbReference type="CDD" id="cd06225">
    <property type="entry name" value="HAMP"/>
    <property type="match status" value="1"/>
</dbReference>
<comment type="caution">
    <text evidence="13">The sequence shown here is derived from an EMBL/GenBank/DDBJ whole genome shotgun (WGS) entry which is preliminary data.</text>
</comment>
<keyword evidence="6 10" id="KW-0812">Transmembrane</keyword>
<evidence type="ECO:0000259" key="11">
    <source>
        <dbReference type="PROSITE" id="PS50109"/>
    </source>
</evidence>
<feature type="domain" description="HAMP" evidence="12">
    <location>
        <begin position="224"/>
        <end position="276"/>
    </location>
</feature>
<name>A0A558ACT3_9PSEU</name>
<evidence type="ECO:0000256" key="8">
    <source>
        <dbReference type="ARBA" id="ARBA00022989"/>
    </source>
</evidence>
<dbReference type="Pfam" id="PF02518">
    <property type="entry name" value="HATPase_c"/>
    <property type="match status" value="1"/>
</dbReference>
<dbReference type="GO" id="GO:0000155">
    <property type="term" value="F:phosphorelay sensor kinase activity"/>
    <property type="evidence" value="ECO:0007669"/>
    <property type="project" value="InterPro"/>
</dbReference>
<evidence type="ECO:0000256" key="1">
    <source>
        <dbReference type="ARBA" id="ARBA00000085"/>
    </source>
</evidence>
<dbReference type="PANTHER" id="PTHR43304">
    <property type="entry name" value="PHYTOCHROME-LIKE PROTEIN CPH1"/>
    <property type="match status" value="1"/>
</dbReference>
<dbReference type="InterPro" id="IPR003661">
    <property type="entry name" value="HisK_dim/P_dom"/>
</dbReference>
<dbReference type="SUPFAM" id="SSF158472">
    <property type="entry name" value="HAMP domain-like"/>
    <property type="match status" value="1"/>
</dbReference>
<dbReference type="SMART" id="SM00388">
    <property type="entry name" value="HisKA"/>
    <property type="match status" value="1"/>
</dbReference>
<dbReference type="InterPro" id="IPR005467">
    <property type="entry name" value="His_kinase_dom"/>
</dbReference>
<dbReference type="Proteomes" id="UP000318578">
    <property type="component" value="Unassembled WGS sequence"/>
</dbReference>
<dbReference type="FunFam" id="3.30.565.10:FF:000006">
    <property type="entry name" value="Sensor histidine kinase WalK"/>
    <property type="match status" value="1"/>
</dbReference>
<proteinExistence type="predicted"/>
<dbReference type="Pfam" id="PF00672">
    <property type="entry name" value="HAMP"/>
    <property type="match status" value="1"/>
</dbReference>
<feature type="transmembrane region" description="Helical" evidence="10">
    <location>
        <begin position="199"/>
        <end position="222"/>
    </location>
</feature>
<evidence type="ECO:0000259" key="12">
    <source>
        <dbReference type="PROSITE" id="PS50885"/>
    </source>
</evidence>
<keyword evidence="8 10" id="KW-1133">Transmembrane helix</keyword>